<feature type="transmembrane region" description="Helical" evidence="5">
    <location>
        <begin position="138"/>
        <end position="157"/>
    </location>
</feature>
<sequence>MYEPHHRGRPMAMFSFVAIFGTIYAGIQGLANVPLLLAIFAIFPETRGGVKLHKRAKELCKATGDERYVAEDDIYTPDIKSVLKASSIKAIRMLVTEPVVFAFGLWIAFCWAVVFLFLPVIPITFSEKRGCIVPEHRLYGAMFGAVWLPIGLFIYSFTQYEYLTWIGPVIGLAPIAFGIFFVFESTYSYTADYYGENSSSAIAGQGLMRNTLGAVTPLFASAFFHNVGSQYAGLILALFGTFLSLIPFVMFKFGHLLRARSKLAKEY</sequence>
<accession>A0A6A5TYH7</accession>
<feature type="transmembrane region" description="Helical" evidence="5">
    <location>
        <begin position="231"/>
        <end position="251"/>
    </location>
</feature>
<evidence type="ECO:0000313" key="6">
    <source>
        <dbReference type="EMBL" id="KAF1957685.1"/>
    </source>
</evidence>
<comment type="subcellular location">
    <subcellularLocation>
        <location evidence="1">Membrane</location>
        <topology evidence="1">Multi-pass membrane protein</topology>
    </subcellularLocation>
</comment>
<evidence type="ECO:0000256" key="1">
    <source>
        <dbReference type="ARBA" id="ARBA00004141"/>
    </source>
</evidence>
<feature type="transmembrane region" description="Helical" evidence="5">
    <location>
        <begin position="12"/>
        <end position="43"/>
    </location>
</feature>
<keyword evidence="2 5" id="KW-0812">Transmembrane</keyword>
<name>A0A6A5TYH7_9PLEO</name>
<dbReference type="PANTHER" id="PTHR23502">
    <property type="entry name" value="MAJOR FACILITATOR SUPERFAMILY"/>
    <property type="match status" value="1"/>
</dbReference>
<reference evidence="6" key="1">
    <citation type="journal article" date="2020" name="Stud. Mycol.">
        <title>101 Dothideomycetes genomes: a test case for predicting lifestyles and emergence of pathogens.</title>
        <authorList>
            <person name="Haridas S."/>
            <person name="Albert R."/>
            <person name="Binder M."/>
            <person name="Bloem J."/>
            <person name="Labutti K."/>
            <person name="Salamov A."/>
            <person name="Andreopoulos B."/>
            <person name="Baker S."/>
            <person name="Barry K."/>
            <person name="Bills G."/>
            <person name="Bluhm B."/>
            <person name="Cannon C."/>
            <person name="Castanera R."/>
            <person name="Culley D."/>
            <person name="Daum C."/>
            <person name="Ezra D."/>
            <person name="Gonzalez J."/>
            <person name="Henrissat B."/>
            <person name="Kuo A."/>
            <person name="Liang C."/>
            <person name="Lipzen A."/>
            <person name="Lutzoni F."/>
            <person name="Magnuson J."/>
            <person name="Mondo S."/>
            <person name="Nolan M."/>
            <person name="Ohm R."/>
            <person name="Pangilinan J."/>
            <person name="Park H.-J."/>
            <person name="Ramirez L."/>
            <person name="Alfaro M."/>
            <person name="Sun H."/>
            <person name="Tritt A."/>
            <person name="Yoshinaga Y."/>
            <person name="Zwiers L.-H."/>
            <person name="Turgeon B."/>
            <person name="Goodwin S."/>
            <person name="Spatafora J."/>
            <person name="Crous P."/>
            <person name="Grigoriev I."/>
        </authorList>
    </citation>
    <scope>NUCLEOTIDE SEQUENCE</scope>
    <source>
        <strain evidence="6">CBS 675.92</strain>
    </source>
</reference>
<organism evidence="6 7">
    <name type="scientific">Byssothecium circinans</name>
    <dbReference type="NCBI Taxonomy" id="147558"/>
    <lineage>
        <taxon>Eukaryota</taxon>
        <taxon>Fungi</taxon>
        <taxon>Dikarya</taxon>
        <taxon>Ascomycota</taxon>
        <taxon>Pezizomycotina</taxon>
        <taxon>Dothideomycetes</taxon>
        <taxon>Pleosporomycetidae</taxon>
        <taxon>Pleosporales</taxon>
        <taxon>Massarineae</taxon>
        <taxon>Massarinaceae</taxon>
        <taxon>Byssothecium</taxon>
    </lineage>
</organism>
<dbReference type="GO" id="GO:0005886">
    <property type="term" value="C:plasma membrane"/>
    <property type="evidence" value="ECO:0007669"/>
    <property type="project" value="TreeGrafter"/>
</dbReference>
<dbReference type="GO" id="GO:0022857">
    <property type="term" value="F:transmembrane transporter activity"/>
    <property type="evidence" value="ECO:0007669"/>
    <property type="project" value="TreeGrafter"/>
</dbReference>
<dbReference type="SUPFAM" id="SSF103473">
    <property type="entry name" value="MFS general substrate transporter"/>
    <property type="match status" value="1"/>
</dbReference>
<evidence type="ECO:0000256" key="5">
    <source>
        <dbReference type="SAM" id="Phobius"/>
    </source>
</evidence>
<dbReference type="InterPro" id="IPR036259">
    <property type="entry name" value="MFS_trans_sf"/>
</dbReference>
<dbReference type="OrthoDB" id="4050368at2759"/>
<evidence type="ECO:0000256" key="3">
    <source>
        <dbReference type="ARBA" id="ARBA00022989"/>
    </source>
</evidence>
<dbReference type="EMBL" id="ML976989">
    <property type="protein sequence ID" value="KAF1957685.1"/>
    <property type="molecule type" value="Genomic_DNA"/>
</dbReference>
<evidence type="ECO:0000256" key="4">
    <source>
        <dbReference type="ARBA" id="ARBA00023136"/>
    </source>
</evidence>
<dbReference type="Proteomes" id="UP000800035">
    <property type="component" value="Unassembled WGS sequence"/>
</dbReference>
<keyword evidence="3 5" id="KW-1133">Transmembrane helix</keyword>
<dbReference type="PANTHER" id="PTHR23502:SF45">
    <property type="entry name" value="MAJOR FACILITATOR SUPERFAMILY (MFS) PROFILE DOMAIN-CONTAINING PROTEIN"/>
    <property type="match status" value="1"/>
</dbReference>
<evidence type="ECO:0000313" key="7">
    <source>
        <dbReference type="Proteomes" id="UP000800035"/>
    </source>
</evidence>
<evidence type="ECO:0000256" key="2">
    <source>
        <dbReference type="ARBA" id="ARBA00022692"/>
    </source>
</evidence>
<proteinExistence type="predicted"/>
<keyword evidence="7" id="KW-1185">Reference proteome</keyword>
<keyword evidence="4 5" id="KW-0472">Membrane</keyword>
<protein>
    <submittedName>
        <fullName evidence="6">MFS general substrate transporter</fullName>
    </submittedName>
</protein>
<feature type="transmembrane region" description="Helical" evidence="5">
    <location>
        <begin position="163"/>
        <end position="183"/>
    </location>
</feature>
<dbReference type="AlphaFoldDB" id="A0A6A5TYH7"/>
<feature type="transmembrane region" description="Helical" evidence="5">
    <location>
        <begin position="103"/>
        <end position="126"/>
    </location>
</feature>
<gene>
    <name evidence="6" type="ORF">CC80DRAFT_561145</name>
</gene>
<dbReference type="Gene3D" id="1.20.1250.20">
    <property type="entry name" value="MFS general substrate transporter like domains"/>
    <property type="match status" value="1"/>
</dbReference>